<organism evidence="2 3">
    <name type="scientific">Abeliophyllum distichum</name>
    <dbReference type="NCBI Taxonomy" id="126358"/>
    <lineage>
        <taxon>Eukaryota</taxon>
        <taxon>Viridiplantae</taxon>
        <taxon>Streptophyta</taxon>
        <taxon>Embryophyta</taxon>
        <taxon>Tracheophyta</taxon>
        <taxon>Spermatophyta</taxon>
        <taxon>Magnoliopsida</taxon>
        <taxon>eudicotyledons</taxon>
        <taxon>Gunneridae</taxon>
        <taxon>Pentapetalae</taxon>
        <taxon>asterids</taxon>
        <taxon>lamiids</taxon>
        <taxon>Lamiales</taxon>
        <taxon>Oleaceae</taxon>
        <taxon>Forsythieae</taxon>
        <taxon>Abeliophyllum</taxon>
    </lineage>
</organism>
<comment type="caution">
    <text evidence="2">The sequence shown here is derived from an EMBL/GenBank/DDBJ whole genome shotgun (WGS) entry which is preliminary data.</text>
</comment>
<dbReference type="Proteomes" id="UP001604336">
    <property type="component" value="Unassembled WGS sequence"/>
</dbReference>
<feature type="region of interest" description="Disordered" evidence="1">
    <location>
        <begin position="74"/>
        <end position="110"/>
    </location>
</feature>
<proteinExistence type="predicted"/>
<dbReference type="AlphaFoldDB" id="A0ABD1U3E3"/>
<dbReference type="EMBL" id="JBFOLK010000004">
    <property type="protein sequence ID" value="KAL2519125.1"/>
    <property type="molecule type" value="Genomic_DNA"/>
</dbReference>
<accession>A0ABD1U3E3</accession>
<gene>
    <name evidence="2" type="ORF">Adt_15372</name>
</gene>
<sequence length="110" mass="12150">MVGHSRQKNISTVSGRARFTVGGDRTVRGGSARWRGSAKMVGHSRQKNGGTISGRARFTVGGDRMMRDRTVREVARGGKMKHSAGFQQWEGGQRDRHSHEGEMKEEIPAD</sequence>
<evidence type="ECO:0000313" key="3">
    <source>
        <dbReference type="Proteomes" id="UP001604336"/>
    </source>
</evidence>
<name>A0ABD1U3E3_9LAMI</name>
<protein>
    <submittedName>
        <fullName evidence="2">Uncharacterized protein</fullName>
    </submittedName>
</protein>
<evidence type="ECO:0000313" key="2">
    <source>
        <dbReference type="EMBL" id="KAL2519125.1"/>
    </source>
</evidence>
<evidence type="ECO:0000256" key="1">
    <source>
        <dbReference type="SAM" id="MobiDB-lite"/>
    </source>
</evidence>
<reference evidence="3" key="1">
    <citation type="submission" date="2024-07" db="EMBL/GenBank/DDBJ databases">
        <title>Two chromosome-level genome assemblies of Korean endemic species Abeliophyllum distichum and Forsythia ovata (Oleaceae).</title>
        <authorList>
            <person name="Jang H."/>
        </authorList>
    </citation>
    <scope>NUCLEOTIDE SEQUENCE [LARGE SCALE GENOMIC DNA]</scope>
</reference>
<feature type="compositionally biased region" description="Basic and acidic residues" evidence="1">
    <location>
        <begin position="92"/>
        <end position="110"/>
    </location>
</feature>
<keyword evidence="3" id="KW-1185">Reference proteome</keyword>
<feature type="region of interest" description="Disordered" evidence="1">
    <location>
        <begin position="1"/>
        <end position="56"/>
    </location>
</feature>